<dbReference type="GO" id="GO:0016020">
    <property type="term" value="C:membrane"/>
    <property type="evidence" value="ECO:0007669"/>
    <property type="project" value="UniProtKB-SubCell"/>
</dbReference>
<comment type="caution">
    <text evidence="10">The sequence shown here is derived from an EMBL/GenBank/DDBJ whole genome shotgun (WGS) entry which is preliminary data.</text>
</comment>
<keyword evidence="6 7" id="KW-0472">Membrane</keyword>
<dbReference type="GO" id="GO:0005524">
    <property type="term" value="F:ATP binding"/>
    <property type="evidence" value="ECO:0007669"/>
    <property type="project" value="UniProtKB-KW"/>
</dbReference>
<dbReference type="InterPro" id="IPR003593">
    <property type="entry name" value="AAA+_ATPase"/>
</dbReference>
<feature type="transmembrane region" description="Helical" evidence="7">
    <location>
        <begin position="761"/>
        <end position="786"/>
    </location>
</feature>
<feature type="domain" description="ABC transporter" evidence="8">
    <location>
        <begin position="282"/>
        <end position="512"/>
    </location>
</feature>
<accession>A0A8J7JM24</accession>
<organism evidence="10 11">
    <name type="scientific">Geomesophilobacter sediminis</name>
    <dbReference type="NCBI Taxonomy" id="2798584"/>
    <lineage>
        <taxon>Bacteria</taxon>
        <taxon>Pseudomonadati</taxon>
        <taxon>Thermodesulfobacteriota</taxon>
        <taxon>Desulfuromonadia</taxon>
        <taxon>Geobacterales</taxon>
        <taxon>Geobacteraceae</taxon>
        <taxon>Geomesophilobacter</taxon>
    </lineage>
</organism>
<dbReference type="PROSITE" id="PS51012">
    <property type="entry name" value="ABC_TM2"/>
    <property type="match status" value="1"/>
</dbReference>
<proteinExistence type="predicted"/>
<evidence type="ECO:0000256" key="5">
    <source>
        <dbReference type="ARBA" id="ARBA00022989"/>
    </source>
</evidence>
<dbReference type="CDD" id="cd03230">
    <property type="entry name" value="ABC_DR_subfamily_A"/>
    <property type="match status" value="2"/>
</dbReference>
<keyword evidence="4" id="KW-0067">ATP-binding</keyword>
<comment type="subcellular location">
    <subcellularLocation>
        <location evidence="1">Membrane</location>
        <topology evidence="1">Multi-pass membrane protein</topology>
    </subcellularLocation>
</comment>
<keyword evidence="2 7" id="KW-0812">Transmembrane</keyword>
<dbReference type="PANTHER" id="PTHR43038">
    <property type="entry name" value="ATP-BINDING CASSETTE, SUB-FAMILY H, MEMBER 1"/>
    <property type="match status" value="1"/>
</dbReference>
<dbReference type="InterPro" id="IPR017871">
    <property type="entry name" value="ABC_transporter-like_CS"/>
</dbReference>
<dbReference type="Pfam" id="PF12698">
    <property type="entry name" value="ABC2_membrane_3"/>
    <property type="match status" value="1"/>
</dbReference>
<dbReference type="RefSeq" id="WP_199384356.1">
    <property type="nucleotide sequence ID" value="NZ_JAEMHM010000009.1"/>
</dbReference>
<evidence type="ECO:0000259" key="9">
    <source>
        <dbReference type="PROSITE" id="PS51012"/>
    </source>
</evidence>
<dbReference type="Proteomes" id="UP000636888">
    <property type="component" value="Unassembled WGS sequence"/>
</dbReference>
<evidence type="ECO:0000256" key="1">
    <source>
        <dbReference type="ARBA" id="ARBA00004141"/>
    </source>
</evidence>
<dbReference type="PROSITE" id="PS00211">
    <property type="entry name" value="ABC_TRANSPORTER_1"/>
    <property type="match status" value="1"/>
</dbReference>
<dbReference type="InterPro" id="IPR003439">
    <property type="entry name" value="ABC_transporter-like_ATP-bd"/>
</dbReference>
<evidence type="ECO:0000313" key="11">
    <source>
        <dbReference type="Proteomes" id="UP000636888"/>
    </source>
</evidence>
<protein>
    <submittedName>
        <fullName evidence="10">Ribosome-associated ATPase/putative transporter RbbA</fullName>
    </submittedName>
</protein>
<feature type="domain" description="ABC transporter" evidence="8">
    <location>
        <begin position="17"/>
        <end position="252"/>
    </location>
</feature>
<dbReference type="GO" id="GO:0140359">
    <property type="term" value="F:ABC-type transporter activity"/>
    <property type="evidence" value="ECO:0007669"/>
    <property type="project" value="InterPro"/>
</dbReference>
<evidence type="ECO:0000259" key="8">
    <source>
        <dbReference type="PROSITE" id="PS50893"/>
    </source>
</evidence>
<evidence type="ECO:0000256" key="2">
    <source>
        <dbReference type="ARBA" id="ARBA00022692"/>
    </source>
</evidence>
<dbReference type="InterPro" id="IPR027417">
    <property type="entry name" value="P-loop_NTPase"/>
</dbReference>
<dbReference type="InterPro" id="IPR047817">
    <property type="entry name" value="ABC2_TM_bact-type"/>
</dbReference>
<reference evidence="10" key="1">
    <citation type="submission" date="2020-12" db="EMBL/GenBank/DDBJ databases">
        <title>Geomonas sp. Red875, isolated from river sediment.</title>
        <authorList>
            <person name="Xu Z."/>
            <person name="Zhang Z."/>
            <person name="Masuda Y."/>
            <person name="Itoh H."/>
            <person name="Senoo K."/>
        </authorList>
    </citation>
    <scope>NUCLEOTIDE SEQUENCE</scope>
    <source>
        <strain evidence="10">Red875</strain>
    </source>
</reference>
<evidence type="ECO:0000256" key="3">
    <source>
        <dbReference type="ARBA" id="ARBA00022741"/>
    </source>
</evidence>
<keyword evidence="3" id="KW-0547">Nucleotide-binding</keyword>
<evidence type="ECO:0000256" key="4">
    <source>
        <dbReference type="ARBA" id="ARBA00022840"/>
    </source>
</evidence>
<evidence type="ECO:0000256" key="7">
    <source>
        <dbReference type="SAM" id="Phobius"/>
    </source>
</evidence>
<dbReference type="Gene3D" id="3.40.1710.10">
    <property type="entry name" value="abc type-2 transporter like domain"/>
    <property type="match status" value="1"/>
</dbReference>
<evidence type="ECO:0000256" key="6">
    <source>
        <dbReference type="ARBA" id="ARBA00023136"/>
    </source>
</evidence>
<feature type="transmembrane region" description="Helical" evidence="7">
    <location>
        <begin position="813"/>
        <end position="834"/>
    </location>
</feature>
<gene>
    <name evidence="10" type="primary">rbbA</name>
    <name evidence="10" type="ORF">JFN93_12160</name>
</gene>
<dbReference type="SUPFAM" id="SSF52540">
    <property type="entry name" value="P-loop containing nucleoside triphosphate hydrolases"/>
    <property type="match status" value="2"/>
</dbReference>
<dbReference type="PROSITE" id="PS50893">
    <property type="entry name" value="ABC_TRANSPORTER_2"/>
    <property type="match status" value="2"/>
</dbReference>
<keyword evidence="11" id="KW-1185">Reference proteome</keyword>
<feature type="transmembrane region" description="Helical" evidence="7">
    <location>
        <begin position="934"/>
        <end position="953"/>
    </location>
</feature>
<keyword evidence="5 7" id="KW-1133">Transmembrane helix</keyword>
<evidence type="ECO:0000313" key="10">
    <source>
        <dbReference type="EMBL" id="MBJ6725465.1"/>
    </source>
</evidence>
<dbReference type="PANTHER" id="PTHR43038:SF4">
    <property type="entry name" value="RIBOSOME-ASSOCIATED ATPASE"/>
    <property type="match status" value="1"/>
</dbReference>
<dbReference type="AlphaFoldDB" id="A0A8J7JM24"/>
<feature type="transmembrane region" description="Helical" evidence="7">
    <location>
        <begin position="846"/>
        <end position="866"/>
    </location>
</feature>
<dbReference type="Pfam" id="PF00005">
    <property type="entry name" value="ABC_tran"/>
    <property type="match status" value="2"/>
</dbReference>
<dbReference type="NCBIfam" id="NF033858">
    <property type="entry name" value="ABC2_perm_RbbA"/>
    <property type="match status" value="1"/>
</dbReference>
<dbReference type="InterPro" id="IPR047651">
    <property type="entry name" value="ABC2_perm_RbbA"/>
</dbReference>
<sequence length="958" mass="102296">MSAEAATAPREAPPPVARLAGVSLRYGATVALGSVDLAIPAGCMVGVIGPDGVGKSSLFSLIAGSRAGQGGRIEVLGGDMADPRHRRAVCPRVAYMPQGLGKNLYPTLSVFENVDFFGRLFGHGTRERQRRIAELLAATGLAPFADRPAGKLSGGMKQKLGLCCALIHDPDLLVLDEPTTGVDPLSRRQFWELVERIRGGRAGMSVLIATAYMEEAARFDWLVAMNAGGILATGTPRELLDQSGAASLEEAFIALLPPEQRAGHRALVIPPRPDDAAGTTVIEAHDLTMRFGEFVAVDHVSFRIGQGEIFGFLGSNGCGKTTTMKMLTGLLEASEGTASLFGRPVDPRDLDTRRRVGYMSQSFSLYTELTVRQNLVLHARLFRIPEARIAARVREMAERFGLESVMDALPESLPLGQRQRLSLAVAMIHGPEMLILDEPTSGVDPVARDGFWQIMIDLARRDRVTIFISTHFMNEAERCDRISLMHAGRVLVSDAPGALVAARGADTLEQAFIGYLEEANAAASAETEPAGAVTGAGGGVIRTGGAGGGTGEEAAGGAGGAAAAVATGTPVPETAAQAAPAPAGFSLRRLYSYTRRESLELRRDPIRLTLALVGSMILMLVMGFGINLDVEKLAFAYLDRDQTPLSRDYLDNISGSRYFSMRPPLKDYADLDRRMRSGEISLGIEIPPGFARDLERGTPVSVGAWIDGAMPTRGETVRGYVLGMHAHWLATQARQRSSAAPALPLAVIETRFRYNPDVKSLPAMAPGMIPLLLMLIPAMLTALSVVREKELGSIVNLYVTPVTRLEFLLGKQIPYLVVTMLNFALLVLLAVSVFEIPLKGSLSALTAAAFLYAVVATAFGLVVSAFMRTQVAALFGTAVLSILPAIQFSGMIEPVSSLEGIGAFIGRWYPTTHFLVVVRGVFSKGLGFSELKGAFPPLLCAGPLLITLGAALLKKQER</sequence>
<dbReference type="InterPro" id="IPR013525">
    <property type="entry name" value="ABC2_TM"/>
</dbReference>
<dbReference type="EMBL" id="JAEMHM010000009">
    <property type="protein sequence ID" value="MBJ6725465.1"/>
    <property type="molecule type" value="Genomic_DNA"/>
</dbReference>
<dbReference type="SMART" id="SM00382">
    <property type="entry name" value="AAA"/>
    <property type="match status" value="2"/>
</dbReference>
<name>A0A8J7JM24_9BACT</name>
<dbReference type="GO" id="GO:0016887">
    <property type="term" value="F:ATP hydrolysis activity"/>
    <property type="evidence" value="ECO:0007669"/>
    <property type="project" value="InterPro"/>
</dbReference>
<dbReference type="Gene3D" id="3.40.50.300">
    <property type="entry name" value="P-loop containing nucleotide triphosphate hydrolases"/>
    <property type="match status" value="2"/>
</dbReference>
<feature type="domain" description="ABC transmembrane type-2" evidence="9">
    <location>
        <begin position="730"/>
        <end position="956"/>
    </location>
</feature>
<feature type="transmembrane region" description="Helical" evidence="7">
    <location>
        <begin position="872"/>
        <end position="892"/>
    </location>
</feature>